<dbReference type="PROSITE" id="PS50206">
    <property type="entry name" value="RHODANESE_3"/>
    <property type="match status" value="1"/>
</dbReference>
<reference evidence="3" key="1">
    <citation type="submission" date="2016-04" db="EMBL/GenBank/DDBJ databases">
        <authorList>
            <person name="Lyu Z."/>
            <person name="Lyu W."/>
        </authorList>
    </citation>
    <scope>NUCLEOTIDE SEQUENCE [LARGE SCALE GENOMIC DNA]</scope>
    <source>
        <strain evidence="3">C44</strain>
    </source>
</reference>
<dbReference type="CDD" id="cd00158">
    <property type="entry name" value="RHOD"/>
    <property type="match status" value="1"/>
</dbReference>
<dbReference type="OrthoDB" id="9800872at2"/>
<protein>
    <submittedName>
        <fullName evidence="2">Rhodanese-like domain-containing protein</fullName>
    </submittedName>
</protein>
<evidence type="ECO:0000313" key="3">
    <source>
        <dbReference type="Proteomes" id="UP000078534"/>
    </source>
</evidence>
<dbReference type="Pfam" id="PF00581">
    <property type="entry name" value="Rhodanese"/>
    <property type="match status" value="1"/>
</dbReference>
<dbReference type="Gene3D" id="3.40.250.10">
    <property type="entry name" value="Rhodanese-like domain"/>
    <property type="match status" value="1"/>
</dbReference>
<feature type="domain" description="Rhodanese" evidence="1">
    <location>
        <begin position="18"/>
        <end position="105"/>
    </location>
</feature>
<evidence type="ECO:0000313" key="2">
    <source>
        <dbReference type="EMBL" id="OAS88722.1"/>
    </source>
</evidence>
<dbReference type="PANTHER" id="PTHR43031">
    <property type="entry name" value="FAD-DEPENDENT OXIDOREDUCTASE"/>
    <property type="match status" value="1"/>
</dbReference>
<dbReference type="PANTHER" id="PTHR43031:SF17">
    <property type="entry name" value="SULFURTRANSFERASE YTWF-RELATED"/>
    <property type="match status" value="1"/>
</dbReference>
<keyword evidence="3" id="KW-1185">Reference proteome</keyword>
<sequence>MYEMKEISPEEIQQKLENGEKIELIDVREDDEVEAGMIPQARHIRMNDIPNQLDAIDKEKETFFICRSGGRSGNVCAYLQERGYNVVNMTGGMLEYKGETKPKSELA</sequence>
<evidence type="ECO:0000259" key="1">
    <source>
        <dbReference type="PROSITE" id="PS50206"/>
    </source>
</evidence>
<comment type="caution">
    <text evidence="2">The sequence shown here is derived from an EMBL/GenBank/DDBJ whole genome shotgun (WGS) entry which is preliminary data.</text>
</comment>
<dbReference type="AlphaFoldDB" id="A0A179T8L6"/>
<dbReference type="EMBL" id="LWSG01000002">
    <property type="protein sequence ID" value="OAS88722.1"/>
    <property type="molecule type" value="Genomic_DNA"/>
</dbReference>
<dbReference type="SMART" id="SM00450">
    <property type="entry name" value="RHOD"/>
    <property type="match status" value="1"/>
</dbReference>
<accession>A0A179T8L6</accession>
<organism evidence="2 3">
    <name type="scientific">Metabacillus litoralis</name>
    <dbReference type="NCBI Taxonomy" id="152268"/>
    <lineage>
        <taxon>Bacteria</taxon>
        <taxon>Bacillati</taxon>
        <taxon>Bacillota</taxon>
        <taxon>Bacilli</taxon>
        <taxon>Bacillales</taxon>
        <taxon>Bacillaceae</taxon>
        <taxon>Metabacillus</taxon>
    </lineage>
</organism>
<dbReference type="STRING" id="152268.A6K24_14800"/>
<dbReference type="InterPro" id="IPR050229">
    <property type="entry name" value="GlpE_sulfurtransferase"/>
</dbReference>
<proteinExistence type="predicted"/>
<dbReference type="SUPFAM" id="SSF52821">
    <property type="entry name" value="Rhodanese/Cell cycle control phosphatase"/>
    <property type="match status" value="1"/>
</dbReference>
<dbReference type="InterPro" id="IPR001763">
    <property type="entry name" value="Rhodanese-like_dom"/>
</dbReference>
<dbReference type="Proteomes" id="UP000078534">
    <property type="component" value="Unassembled WGS sequence"/>
</dbReference>
<gene>
    <name evidence="2" type="ORF">A6K24_14800</name>
</gene>
<name>A0A179T8L6_9BACI</name>
<dbReference type="InterPro" id="IPR036873">
    <property type="entry name" value="Rhodanese-like_dom_sf"/>
</dbReference>